<reference evidence="7 8" key="1">
    <citation type="submission" date="2018-12" db="EMBL/GenBank/DDBJ databases">
        <authorList>
            <consortium name="Pathogen Informatics"/>
        </authorList>
    </citation>
    <scope>NUCLEOTIDE SEQUENCE [LARGE SCALE GENOMIC DNA]</scope>
    <source>
        <strain evidence="7 8">NCTC11951</strain>
    </source>
</reference>
<comment type="catalytic activity">
    <reaction evidence="6">
        <text>GTP + H2O = GDP + phosphate + H(+)</text>
        <dbReference type="Rhea" id="RHEA:19669"/>
        <dbReference type="ChEBI" id="CHEBI:15377"/>
        <dbReference type="ChEBI" id="CHEBI:15378"/>
        <dbReference type="ChEBI" id="CHEBI:37565"/>
        <dbReference type="ChEBI" id="CHEBI:43474"/>
        <dbReference type="ChEBI" id="CHEBI:58189"/>
    </reaction>
    <physiologicalReaction direction="left-to-right" evidence="6">
        <dbReference type="Rhea" id="RHEA:19670"/>
    </physiologicalReaction>
</comment>
<dbReference type="SUPFAM" id="SSF90002">
    <property type="entry name" value="Hypothetical protein YjiA, C-terminal domain"/>
    <property type="match status" value="1"/>
</dbReference>
<evidence type="ECO:0000256" key="2">
    <source>
        <dbReference type="ARBA" id="ARBA00022801"/>
    </source>
</evidence>
<dbReference type="Gene3D" id="3.40.50.300">
    <property type="entry name" value="P-loop containing nucleotide triphosphate hydrolases"/>
    <property type="match status" value="1"/>
</dbReference>
<evidence type="ECO:0000313" key="8">
    <source>
        <dbReference type="Proteomes" id="UP000275504"/>
    </source>
</evidence>
<dbReference type="SMART" id="SM00833">
    <property type="entry name" value="CobW_C"/>
    <property type="match status" value="1"/>
</dbReference>
<dbReference type="GO" id="GO:0005737">
    <property type="term" value="C:cytoplasm"/>
    <property type="evidence" value="ECO:0007669"/>
    <property type="project" value="TreeGrafter"/>
</dbReference>
<dbReference type="Pfam" id="PF07683">
    <property type="entry name" value="CobW_C"/>
    <property type="match status" value="1"/>
</dbReference>
<protein>
    <submittedName>
        <fullName evidence="7">ATP/GTP binding protein</fullName>
    </submittedName>
</protein>
<dbReference type="PANTHER" id="PTHR13748:SF62">
    <property type="entry name" value="COBW DOMAIN-CONTAINING PROTEIN"/>
    <property type="match status" value="1"/>
</dbReference>
<dbReference type="SUPFAM" id="SSF52540">
    <property type="entry name" value="P-loop containing nucleoside triphosphate hydrolases"/>
    <property type="match status" value="1"/>
</dbReference>
<organism evidence="7 8">
    <name type="scientific">Campylobacter jejuni subsp. doylei</name>
    <dbReference type="NCBI Taxonomy" id="32021"/>
    <lineage>
        <taxon>Bacteria</taxon>
        <taxon>Pseudomonadati</taxon>
        <taxon>Campylobacterota</taxon>
        <taxon>Epsilonproteobacteria</taxon>
        <taxon>Campylobacterales</taxon>
        <taxon>Campylobacteraceae</taxon>
        <taxon>Campylobacter</taxon>
    </lineage>
</organism>
<evidence type="ECO:0000256" key="1">
    <source>
        <dbReference type="ARBA" id="ARBA00022741"/>
    </source>
</evidence>
<dbReference type="Pfam" id="PF02492">
    <property type="entry name" value="cobW"/>
    <property type="match status" value="1"/>
</dbReference>
<evidence type="ECO:0000256" key="6">
    <source>
        <dbReference type="ARBA" id="ARBA00049117"/>
    </source>
</evidence>
<evidence type="ECO:0000313" key="7">
    <source>
        <dbReference type="EMBL" id="VEG61997.1"/>
    </source>
</evidence>
<dbReference type="CDD" id="cd03112">
    <property type="entry name" value="CobW-like"/>
    <property type="match status" value="1"/>
</dbReference>
<dbReference type="InterPro" id="IPR051316">
    <property type="entry name" value="Zinc-reg_GTPase_activator"/>
</dbReference>
<keyword evidence="2" id="KW-0378">Hydrolase</keyword>
<comment type="function">
    <text evidence="5">Zinc chaperone that directly transfers zinc cofactor to target proteins, thereby activating them. Zinc is transferred from the CXCC motif in the GTPase domain to the zinc binding site in target proteins in a process requiring GTP hydrolysis.</text>
</comment>
<gene>
    <name evidence="7" type="primary">yjiA</name>
    <name evidence="7" type="ORF">NCTC11951_01127</name>
</gene>
<proteinExistence type="inferred from homology"/>
<dbReference type="GO" id="GO:0016787">
    <property type="term" value="F:hydrolase activity"/>
    <property type="evidence" value="ECO:0007669"/>
    <property type="project" value="UniProtKB-KW"/>
</dbReference>
<comment type="similarity">
    <text evidence="4">Belongs to the SIMIBI class G3E GTPase family. ZNG1 subfamily.</text>
</comment>
<evidence type="ECO:0000256" key="5">
    <source>
        <dbReference type="ARBA" id="ARBA00045658"/>
    </source>
</evidence>
<dbReference type="InterPro" id="IPR027417">
    <property type="entry name" value="P-loop_NTPase"/>
</dbReference>
<dbReference type="EMBL" id="LR134359">
    <property type="protein sequence ID" value="VEG61997.1"/>
    <property type="molecule type" value="Genomic_DNA"/>
</dbReference>
<keyword evidence="3" id="KW-0143">Chaperone</keyword>
<keyword evidence="1" id="KW-0547">Nucleotide-binding</keyword>
<dbReference type="InterPro" id="IPR011629">
    <property type="entry name" value="CobW-like_C"/>
</dbReference>
<sequence>MAKIAIHIITGFLGSGKTTFLQEFLEQKGGKNIALIVNELGEVALDNELIQTQFVKETLVLNAGCMCCNKREDLSQKCKEVLDGYEKSGKKLERILIETTGLANPAPIVFTLLSDAFLANHFYLANIITCVDALDGLKHLEQNAEARSQIISADYVVITKTDLHKDTQKLREKIFCIHQGVGIVAKEDFNFNKLFSLKRMEEFSGQKFPQNSTPTNLHQAHQNSVNSLCLCFDKPLDWSVFGIWLSMLLYAYGDKILRVKGLLDVDEDYLVNINGVGHIIYPPTHTKISSRRDLDMRQDLRIKQSPALSGGKDESGLTDQNKTYLARQSRLVFIAKNLDLKNVEYSLRAFLKLKI</sequence>
<accession>A0A381CY21</accession>
<evidence type="ECO:0000256" key="4">
    <source>
        <dbReference type="ARBA" id="ARBA00034320"/>
    </source>
</evidence>
<dbReference type="InterPro" id="IPR003495">
    <property type="entry name" value="CobW/HypB/UreG_nucleotide-bd"/>
</dbReference>
<dbReference type="AlphaFoldDB" id="A0A381CY21"/>
<dbReference type="Gene3D" id="3.30.1220.10">
    <property type="entry name" value="CobW-like, C-terminal domain"/>
    <property type="match status" value="1"/>
</dbReference>
<evidence type="ECO:0000256" key="3">
    <source>
        <dbReference type="ARBA" id="ARBA00023186"/>
    </source>
</evidence>
<dbReference type="Proteomes" id="UP000275504">
    <property type="component" value="Chromosome"/>
</dbReference>
<dbReference type="GO" id="GO:0000166">
    <property type="term" value="F:nucleotide binding"/>
    <property type="evidence" value="ECO:0007669"/>
    <property type="project" value="UniProtKB-KW"/>
</dbReference>
<dbReference type="InterPro" id="IPR036627">
    <property type="entry name" value="CobW-likC_sf"/>
</dbReference>
<dbReference type="PANTHER" id="PTHR13748">
    <property type="entry name" value="COBW-RELATED"/>
    <property type="match status" value="1"/>
</dbReference>
<name>A0A381CY21_CAMJU</name>